<feature type="region of interest" description="Disordered" evidence="1">
    <location>
        <begin position="78"/>
        <end position="130"/>
    </location>
</feature>
<dbReference type="Proteomes" id="UP001172684">
    <property type="component" value="Unassembled WGS sequence"/>
</dbReference>
<dbReference type="EMBL" id="JAPDRL010000030">
    <property type="protein sequence ID" value="KAJ9665291.1"/>
    <property type="molecule type" value="Genomic_DNA"/>
</dbReference>
<organism evidence="2 3">
    <name type="scientific">Coniosporium apollinis</name>
    <dbReference type="NCBI Taxonomy" id="61459"/>
    <lineage>
        <taxon>Eukaryota</taxon>
        <taxon>Fungi</taxon>
        <taxon>Dikarya</taxon>
        <taxon>Ascomycota</taxon>
        <taxon>Pezizomycotina</taxon>
        <taxon>Dothideomycetes</taxon>
        <taxon>Dothideomycetes incertae sedis</taxon>
        <taxon>Coniosporium</taxon>
    </lineage>
</organism>
<name>A0ABQ9NUH6_9PEZI</name>
<evidence type="ECO:0000256" key="1">
    <source>
        <dbReference type="SAM" id="MobiDB-lite"/>
    </source>
</evidence>
<feature type="compositionally biased region" description="Low complexity" evidence="1">
    <location>
        <begin position="106"/>
        <end position="126"/>
    </location>
</feature>
<evidence type="ECO:0000313" key="2">
    <source>
        <dbReference type="EMBL" id="KAJ9665291.1"/>
    </source>
</evidence>
<keyword evidence="3" id="KW-1185">Reference proteome</keyword>
<sequence>MGNTSSKRKPSAPRATAPRAATRTISLEYFNRAELFINIPPPRAFHTPSVVLPRSTPPQPIHRRPAGYHRAIYVTNTSYAPPATPTKATPLTPTAETPSPSPAPVAEPSTPSTWSPTLPAPSSAITPPAPRRDLVRYSSCLDPNDLIVADTIFESPSGHLLGPDAFFAREDRPMSIRERQQAIIANTMMKTGALPEDRDRDRET</sequence>
<protein>
    <submittedName>
        <fullName evidence="2">Uncharacterized protein</fullName>
    </submittedName>
</protein>
<proteinExistence type="predicted"/>
<comment type="caution">
    <text evidence="2">The sequence shown here is derived from an EMBL/GenBank/DDBJ whole genome shotgun (WGS) entry which is preliminary data.</text>
</comment>
<accession>A0ABQ9NUH6</accession>
<evidence type="ECO:0000313" key="3">
    <source>
        <dbReference type="Proteomes" id="UP001172684"/>
    </source>
</evidence>
<reference evidence="2" key="1">
    <citation type="submission" date="2022-10" db="EMBL/GenBank/DDBJ databases">
        <title>Culturing micro-colonial fungi from biological soil crusts in the Mojave desert and describing Neophaeococcomyces mojavensis, and introducing the new genera and species Taxawa tesnikishii.</title>
        <authorList>
            <person name="Kurbessoian T."/>
            <person name="Stajich J.E."/>
        </authorList>
    </citation>
    <scope>NUCLEOTIDE SEQUENCE</scope>
    <source>
        <strain evidence="2">TK_1</strain>
    </source>
</reference>
<gene>
    <name evidence="2" type="ORF">H2201_004583</name>
</gene>
<feature type="compositionally biased region" description="Low complexity" evidence="1">
    <location>
        <begin position="78"/>
        <end position="98"/>
    </location>
</feature>
<feature type="compositionally biased region" description="Basic residues" evidence="1">
    <location>
        <begin position="1"/>
        <end position="11"/>
    </location>
</feature>
<feature type="region of interest" description="Disordered" evidence="1">
    <location>
        <begin position="1"/>
        <end position="20"/>
    </location>
</feature>